<proteinExistence type="predicted"/>
<keyword evidence="2" id="KW-1185">Reference proteome</keyword>
<dbReference type="Proteomes" id="UP000008672">
    <property type="component" value="Unassembled WGS sequence"/>
</dbReference>
<dbReference type="Ensembl" id="ENSLACT00000001999.1">
    <property type="protein sequence ID" value="ENSLACP00000001985.1"/>
    <property type="gene ID" value="ENSLACG00000001775.1"/>
</dbReference>
<reference evidence="1" key="2">
    <citation type="submission" date="2025-08" db="UniProtKB">
        <authorList>
            <consortium name="Ensembl"/>
        </authorList>
    </citation>
    <scope>IDENTIFICATION</scope>
</reference>
<evidence type="ECO:0000313" key="2">
    <source>
        <dbReference type="Proteomes" id="UP000008672"/>
    </source>
</evidence>
<dbReference type="HOGENOM" id="CLU_000680_2_1_1"/>
<dbReference type="SUPFAM" id="SSF56219">
    <property type="entry name" value="DNase I-like"/>
    <property type="match status" value="1"/>
</dbReference>
<evidence type="ECO:0000313" key="1">
    <source>
        <dbReference type="Ensembl" id="ENSLACP00000001985.1"/>
    </source>
</evidence>
<protein>
    <recommendedName>
        <fullName evidence="3">Endonuclease/exonuclease/phosphatase domain-containing protein</fullName>
    </recommendedName>
</protein>
<accession>H2ZX64</accession>
<dbReference type="InParanoid" id="H2ZX64"/>
<dbReference type="EMBL" id="AFYH01265241">
    <property type="status" value="NOT_ANNOTATED_CDS"/>
    <property type="molecule type" value="Genomic_DNA"/>
</dbReference>
<dbReference type="PANTHER" id="PTHR19446">
    <property type="entry name" value="REVERSE TRANSCRIPTASES"/>
    <property type="match status" value="1"/>
</dbReference>
<dbReference type="AlphaFoldDB" id="H2ZX64"/>
<dbReference type="STRING" id="7897.ENSLACP00000001985"/>
<dbReference type="GeneTree" id="ENSGT01150000288882"/>
<dbReference type="Gene3D" id="3.60.10.10">
    <property type="entry name" value="Endonuclease/exonuclease/phosphatase"/>
    <property type="match status" value="1"/>
</dbReference>
<name>H2ZX64_LATCH</name>
<reference evidence="2" key="1">
    <citation type="submission" date="2011-08" db="EMBL/GenBank/DDBJ databases">
        <title>The draft genome of Latimeria chalumnae.</title>
        <authorList>
            <person name="Di Palma F."/>
            <person name="Alfoldi J."/>
            <person name="Johnson J."/>
            <person name="Berlin A."/>
            <person name="Gnerre S."/>
            <person name="Jaffe D."/>
            <person name="MacCallum I."/>
            <person name="Young S."/>
            <person name="Walker B.J."/>
            <person name="Lander E."/>
            <person name="Lindblad-Toh K."/>
        </authorList>
    </citation>
    <scope>NUCLEOTIDE SEQUENCE [LARGE SCALE GENOMIC DNA]</scope>
    <source>
        <strain evidence="2">Wild caught</strain>
    </source>
</reference>
<sequence>MSDLNLFDAWRITHPNVRDYTFISGVHLTSSRIDMIFVSKPILDVLSHSSIQPIVISDHAPITISFIPPCRRWRLNNYSIKITETQKIEAFVSVNEGSTNIYGSVWETLKCYLRGWFLSHNTDRKKDKVRKAEEYLQNIKSCEQQMRLHPSEATWAALLESRAAYDDLALEQVEFLINKTALCYSEQGERSKLLSLRFKKQEAAHVIPPIKSEESNSLITDPIEINKSFARFYFKLYTPEAEAMSNIIEEFLKPLTIPQLTEEQRDCLEAPISEAEVLATIRSMTSDKNA</sequence>
<evidence type="ECO:0008006" key="3">
    <source>
        <dbReference type="Google" id="ProtNLM"/>
    </source>
</evidence>
<organism evidence="1 2">
    <name type="scientific">Latimeria chalumnae</name>
    <name type="common">Coelacanth</name>
    <dbReference type="NCBI Taxonomy" id="7897"/>
    <lineage>
        <taxon>Eukaryota</taxon>
        <taxon>Metazoa</taxon>
        <taxon>Chordata</taxon>
        <taxon>Craniata</taxon>
        <taxon>Vertebrata</taxon>
        <taxon>Euteleostomi</taxon>
        <taxon>Coelacanthiformes</taxon>
        <taxon>Coelacanthidae</taxon>
        <taxon>Latimeria</taxon>
    </lineage>
</organism>
<dbReference type="InterPro" id="IPR036691">
    <property type="entry name" value="Endo/exonu/phosph_ase_sf"/>
</dbReference>
<reference evidence="1" key="3">
    <citation type="submission" date="2025-09" db="UniProtKB">
        <authorList>
            <consortium name="Ensembl"/>
        </authorList>
    </citation>
    <scope>IDENTIFICATION</scope>
</reference>